<organism evidence="7 8">
    <name type="scientific">Rugosimonospora africana</name>
    <dbReference type="NCBI Taxonomy" id="556532"/>
    <lineage>
        <taxon>Bacteria</taxon>
        <taxon>Bacillati</taxon>
        <taxon>Actinomycetota</taxon>
        <taxon>Actinomycetes</taxon>
        <taxon>Micromonosporales</taxon>
        <taxon>Micromonosporaceae</taxon>
        <taxon>Rugosimonospora</taxon>
    </lineage>
</organism>
<accession>A0A8J3QQ38</accession>
<reference evidence="7" key="1">
    <citation type="submission" date="2021-01" db="EMBL/GenBank/DDBJ databases">
        <title>Whole genome shotgun sequence of Rugosimonospora africana NBRC 104875.</title>
        <authorList>
            <person name="Komaki H."/>
            <person name="Tamura T."/>
        </authorList>
    </citation>
    <scope>NUCLEOTIDE SEQUENCE</scope>
    <source>
        <strain evidence="7">NBRC 104875</strain>
    </source>
</reference>
<keyword evidence="1" id="KW-0678">Repressor</keyword>
<evidence type="ECO:0000256" key="2">
    <source>
        <dbReference type="ARBA" id="ARBA00023015"/>
    </source>
</evidence>
<dbReference type="AlphaFoldDB" id="A0A8J3QQ38"/>
<name>A0A8J3QQ38_9ACTN</name>
<feature type="domain" description="HTH lacI-type" evidence="6">
    <location>
        <begin position="6"/>
        <end position="61"/>
    </location>
</feature>
<dbReference type="InterPro" id="IPR000843">
    <property type="entry name" value="HTH_LacI"/>
</dbReference>
<dbReference type="InterPro" id="IPR010982">
    <property type="entry name" value="Lambda_DNA-bd_dom_sf"/>
</dbReference>
<dbReference type="SUPFAM" id="SSF47413">
    <property type="entry name" value="lambda repressor-like DNA-binding domains"/>
    <property type="match status" value="1"/>
</dbReference>
<keyword evidence="4" id="KW-0804">Transcription</keyword>
<dbReference type="EMBL" id="BONZ01000034">
    <property type="protein sequence ID" value="GIH15390.1"/>
    <property type="molecule type" value="Genomic_DNA"/>
</dbReference>
<keyword evidence="8" id="KW-1185">Reference proteome</keyword>
<keyword evidence="3" id="KW-0238">DNA-binding</keyword>
<dbReference type="PANTHER" id="PTHR30146">
    <property type="entry name" value="LACI-RELATED TRANSCRIPTIONAL REPRESSOR"/>
    <property type="match status" value="1"/>
</dbReference>
<feature type="compositionally biased region" description="Polar residues" evidence="5">
    <location>
        <begin position="346"/>
        <end position="365"/>
    </location>
</feature>
<dbReference type="Pfam" id="PF13377">
    <property type="entry name" value="Peripla_BP_3"/>
    <property type="match status" value="1"/>
</dbReference>
<dbReference type="GO" id="GO:0000976">
    <property type="term" value="F:transcription cis-regulatory region binding"/>
    <property type="evidence" value="ECO:0007669"/>
    <property type="project" value="TreeGrafter"/>
</dbReference>
<dbReference type="SUPFAM" id="SSF53822">
    <property type="entry name" value="Periplasmic binding protein-like I"/>
    <property type="match status" value="1"/>
</dbReference>
<dbReference type="Gene3D" id="1.10.260.40">
    <property type="entry name" value="lambda repressor-like DNA-binding domains"/>
    <property type="match status" value="1"/>
</dbReference>
<dbReference type="GO" id="GO:0003700">
    <property type="term" value="F:DNA-binding transcription factor activity"/>
    <property type="evidence" value="ECO:0007669"/>
    <property type="project" value="TreeGrafter"/>
</dbReference>
<dbReference type="PANTHER" id="PTHR30146:SF148">
    <property type="entry name" value="HTH-TYPE TRANSCRIPTIONAL REPRESSOR PURR-RELATED"/>
    <property type="match status" value="1"/>
</dbReference>
<evidence type="ECO:0000256" key="3">
    <source>
        <dbReference type="ARBA" id="ARBA00023125"/>
    </source>
</evidence>
<sequence length="415" mass="44062">MAQTYVSLKDVAARAGVSFQTASKVLNGNRKVVSEATRERILAAAEELGYLRNALAHGLVTSSTYTVGVIGDDLGDWVLAQFVVGAEQAARRRGHSVLISTTHRDGTDFEGCVRQLLERRVDGILAAAPRSENDPGIGDLLRGRVPAVSIHHVPGGSVPVVGSDHAETGRLAAEHLLGLGHRRIATIVGPEERRVTRSRLRGFRAALDEAGAALPDSRLVRADWTAAGGFTAMGDLIARDPTVTAVFAQNDDMATGALAALWHVGRRVPDDCAVVGCDDLPQAPFLVPPLTSVHIPFRETGEMAMALLLDRIDDNEHADRVLMPVRLIPRASTLGRAATLDRTTPIGRSSTLDQATILDQATTDSADPAGASPENEKERGSPGGKDHASRKRSGTRARTVPGPRAGRKPGAHPQE</sequence>
<keyword evidence="2" id="KW-0805">Transcription regulation</keyword>
<dbReference type="RefSeq" id="WP_203919027.1">
    <property type="nucleotide sequence ID" value="NZ_BONZ01000034.1"/>
</dbReference>
<proteinExistence type="predicted"/>
<evidence type="ECO:0000256" key="5">
    <source>
        <dbReference type="SAM" id="MobiDB-lite"/>
    </source>
</evidence>
<evidence type="ECO:0000313" key="8">
    <source>
        <dbReference type="Proteomes" id="UP000642748"/>
    </source>
</evidence>
<dbReference type="Pfam" id="PF00356">
    <property type="entry name" value="LacI"/>
    <property type="match status" value="1"/>
</dbReference>
<dbReference type="Proteomes" id="UP000642748">
    <property type="component" value="Unassembled WGS sequence"/>
</dbReference>
<protein>
    <submittedName>
        <fullName evidence="7">LacI family transcriptional regulator</fullName>
    </submittedName>
</protein>
<feature type="compositionally biased region" description="Basic residues" evidence="5">
    <location>
        <begin position="405"/>
        <end position="415"/>
    </location>
</feature>
<evidence type="ECO:0000256" key="1">
    <source>
        <dbReference type="ARBA" id="ARBA00022491"/>
    </source>
</evidence>
<dbReference type="InterPro" id="IPR028082">
    <property type="entry name" value="Peripla_BP_I"/>
</dbReference>
<dbReference type="SMART" id="SM00354">
    <property type="entry name" value="HTH_LACI"/>
    <property type="match status" value="1"/>
</dbReference>
<feature type="region of interest" description="Disordered" evidence="5">
    <location>
        <begin position="342"/>
        <end position="415"/>
    </location>
</feature>
<evidence type="ECO:0000313" key="7">
    <source>
        <dbReference type="EMBL" id="GIH15390.1"/>
    </source>
</evidence>
<dbReference type="InterPro" id="IPR046335">
    <property type="entry name" value="LacI/GalR-like_sensor"/>
</dbReference>
<evidence type="ECO:0000256" key="4">
    <source>
        <dbReference type="ARBA" id="ARBA00023163"/>
    </source>
</evidence>
<feature type="compositionally biased region" description="Basic and acidic residues" evidence="5">
    <location>
        <begin position="374"/>
        <end position="387"/>
    </location>
</feature>
<dbReference type="Gene3D" id="3.40.50.2300">
    <property type="match status" value="2"/>
</dbReference>
<dbReference type="PROSITE" id="PS50932">
    <property type="entry name" value="HTH_LACI_2"/>
    <property type="match status" value="1"/>
</dbReference>
<dbReference type="CDD" id="cd01392">
    <property type="entry name" value="HTH_LacI"/>
    <property type="match status" value="1"/>
</dbReference>
<dbReference type="PROSITE" id="PS00356">
    <property type="entry name" value="HTH_LACI_1"/>
    <property type="match status" value="1"/>
</dbReference>
<evidence type="ECO:0000259" key="6">
    <source>
        <dbReference type="PROSITE" id="PS50932"/>
    </source>
</evidence>
<dbReference type="CDD" id="cd06267">
    <property type="entry name" value="PBP1_LacI_sugar_binding-like"/>
    <property type="match status" value="1"/>
</dbReference>
<comment type="caution">
    <text evidence="7">The sequence shown here is derived from an EMBL/GenBank/DDBJ whole genome shotgun (WGS) entry which is preliminary data.</text>
</comment>
<gene>
    <name evidence="7" type="ORF">Raf01_35620</name>
</gene>